<dbReference type="PANTHER" id="PTHR31001">
    <property type="entry name" value="UNCHARACTERIZED TRANSCRIPTIONAL REGULATORY PROTEIN"/>
    <property type="match status" value="1"/>
</dbReference>
<reference evidence="7 8" key="1">
    <citation type="submission" date="2016-04" db="EMBL/GenBank/DDBJ databases">
        <title>A degradative enzymes factory behind the ericoid mycorrhizal symbiosis.</title>
        <authorList>
            <consortium name="DOE Joint Genome Institute"/>
            <person name="Martino E."/>
            <person name="Morin E."/>
            <person name="Grelet G."/>
            <person name="Kuo A."/>
            <person name="Kohler A."/>
            <person name="Daghino S."/>
            <person name="Barry K."/>
            <person name="Choi C."/>
            <person name="Cichocki N."/>
            <person name="Clum A."/>
            <person name="Copeland A."/>
            <person name="Hainaut M."/>
            <person name="Haridas S."/>
            <person name="Labutti K."/>
            <person name="Lindquist E."/>
            <person name="Lipzen A."/>
            <person name="Khouja H.-R."/>
            <person name="Murat C."/>
            <person name="Ohm R."/>
            <person name="Olson A."/>
            <person name="Spatafora J."/>
            <person name="Veneault-Fourrey C."/>
            <person name="Henrissat B."/>
            <person name="Grigoriev I."/>
            <person name="Martin F."/>
            <person name="Perotto S."/>
        </authorList>
    </citation>
    <scope>NUCLEOTIDE SEQUENCE [LARGE SCALE GENOMIC DNA]</scope>
    <source>
        <strain evidence="7 8">F</strain>
    </source>
</reference>
<dbReference type="Pfam" id="PF00172">
    <property type="entry name" value="Zn_clus"/>
    <property type="match status" value="1"/>
</dbReference>
<evidence type="ECO:0000259" key="6">
    <source>
        <dbReference type="PROSITE" id="PS50048"/>
    </source>
</evidence>
<keyword evidence="5" id="KW-0472">Membrane</keyword>
<dbReference type="GO" id="GO:0003677">
    <property type="term" value="F:DNA binding"/>
    <property type="evidence" value="ECO:0007669"/>
    <property type="project" value="InterPro"/>
</dbReference>
<comment type="subcellular location">
    <subcellularLocation>
        <location evidence="1">Nucleus</location>
    </subcellularLocation>
</comment>
<dbReference type="STRING" id="1149755.A0A2J6RTN1"/>
<feature type="domain" description="Zn(2)-C6 fungal-type" evidence="6">
    <location>
        <begin position="16"/>
        <end position="47"/>
    </location>
</feature>
<feature type="region of interest" description="Disordered" evidence="4">
    <location>
        <begin position="56"/>
        <end position="85"/>
    </location>
</feature>
<feature type="transmembrane region" description="Helical" evidence="5">
    <location>
        <begin position="505"/>
        <end position="526"/>
    </location>
</feature>
<dbReference type="AlphaFoldDB" id="A0A2J6RTN1"/>
<name>A0A2J6RTN1_HYAVF</name>
<keyword evidence="5" id="KW-0812">Transmembrane</keyword>
<dbReference type="PANTHER" id="PTHR31001:SF87">
    <property type="entry name" value="COL-21"/>
    <property type="match status" value="1"/>
</dbReference>
<dbReference type="OrthoDB" id="5344325at2759"/>
<dbReference type="InterPro" id="IPR007219">
    <property type="entry name" value="XnlR_reg_dom"/>
</dbReference>
<evidence type="ECO:0000256" key="2">
    <source>
        <dbReference type="ARBA" id="ARBA00022723"/>
    </source>
</evidence>
<keyword evidence="3" id="KW-0539">Nucleus</keyword>
<dbReference type="EMBL" id="KZ613944">
    <property type="protein sequence ID" value="PMD41813.1"/>
    <property type="molecule type" value="Genomic_DNA"/>
</dbReference>
<dbReference type="GO" id="GO:0000981">
    <property type="term" value="F:DNA-binding transcription factor activity, RNA polymerase II-specific"/>
    <property type="evidence" value="ECO:0007669"/>
    <property type="project" value="InterPro"/>
</dbReference>
<evidence type="ECO:0000256" key="3">
    <source>
        <dbReference type="ARBA" id="ARBA00023242"/>
    </source>
</evidence>
<dbReference type="Proteomes" id="UP000235786">
    <property type="component" value="Unassembled WGS sequence"/>
</dbReference>
<gene>
    <name evidence="7" type="ORF">L207DRAFT_426556</name>
</gene>
<keyword evidence="8" id="KW-1185">Reference proteome</keyword>
<accession>A0A2J6RTN1</accession>
<dbReference type="CDD" id="cd00067">
    <property type="entry name" value="GAL4"/>
    <property type="match status" value="1"/>
</dbReference>
<dbReference type="Gene3D" id="4.10.240.10">
    <property type="entry name" value="Zn(2)-C6 fungal-type DNA-binding domain"/>
    <property type="match status" value="1"/>
</dbReference>
<evidence type="ECO:0000256" key="5">
    <source>
        <dbReference type="SAM" id="Phobius"/>
    </source>
</evidence>
<dbReference type="Pfam" id="PF04082">
    <property type="entry name" value="Fungal_trans"/>
    <property type="match status" value="1"/>
</dbReference>
<dbReference type="SMART" id="SM00066">
    <property type="entry name" value="GAL4"/>
    <property type="match status" value="1"/>
</dbReference>
<keyword evidence="5" id="KW-1133">Transmembrane helix</keyword>
<dbReference type="GO" id="GO:0006351">
    <property type="term" value="P:DNA-templated transcription"/>
    <property type="evidence" value="ECO:0007669"/>
    <property type="project" value="InterPro"/>
</dbReference>
<dbReference type="InterPro" id="IPR001138">
    <property type="entry name" value="Zn2Cys6_DnaBD"/>
</dbReference>
<dbReference type="InterPro" id="IPR036864">
    <property type="entry name" value="Zn2-C6_fun-type_DNA-bd_sf"/>
</dbReference>
<dbReference type="GO" id="GO:0008270">
    <property type="term" value="F:zinc ion binding"/>
    <property type="evidence" value="ECO:0007669"/>
    <property type="project" value="InterPro"/>
</dbReference>
<dbReference type="PROSITE" id="PS50048">
    <property type="entry name" value="ZN2_CY6_FUNGAL_2"/>
    <property type="match status" value="1"/>
</dbReference>
<dbReference type="CDD" id="cd12148">
    <property type="entry name" value="fungal_TF_MHR"/>
    <property type="match status" value="1"/>
</dbReference>
<dbReference type="GO" id="GO:0005634">
    <property type="term" value="C:nucleus"/>
    <property type="evidence" value="ECO:0007669"/>
    <property type="project" value="UniProtKB-SubCell"/>
</dbReference>
<feature type="compositionally biased region" description="Polar residues" evidence="4">
    <location>
        <begin position="593"/>
        <end position="609"/>
    </location>
</feature>
<sequence length="711" mass="80672">MQSQRPRKQRNRISFSCTNCRQGKYRCDRRTPCSTCVRRDTHESCQYEEAAVASSRRISSTGQATGPSKKSISADPRRPDSSKSPDISIFGYSKMGANHTLAILNELSRVDSASNALQKDHISITMPRSPSYYDNYLRLLRGLPPRLYVYILVDIFFEQVNWQYSIVDRNYFMPQLTDFYKALPSIFSEDPPETSHDVFTFPSLLFQVVGSAFQFLPPDYDRSLDDLRMGRSFDDLAKSYSDSGIEMLALFEKDNLNLSSVQAGFLRVALLKSFGYVLEAYRMVGQVVADSEEAGLNIESDGLQAESVELTPSRLWYHEMRRRVMVNLWLWDSQMSIVLGKPSKANAGNWSITLPLDAPIPGDQSQTIPMERQPHEKPTQFTHRLVEYQMLSQLPGVQKLIHGEFNPHNFAQIQKHEQKMRNLVEELPPAFRFENTDTQWDLECPWIKTQREYSCGTTNLSLMVMHRYAMFHIPQSRTEVIKCGIEVLKAQERHFRTLSVQHHKLYALAFFTLEAAAAIMVVFIAYPSENRDLFAEAMVHIKASIARLSSIETANAFARPVKELMQLLKVRAENLHKEIEFSHDSKPPHLLQDSRTPSYHSANTNTNAQEIKPPHWQTASFDFAAYTPPALAHEFSHSDTSNSTPPISGAGENAAFDFSCGGIINQYGPIATVVDNVYYTVPDTWDPMILLERADGTEGYVGGGGYGQDIY</sequence>
<dbReference type="InterPro" id="IPR050613">
    <property type="entry name" value="Sec_Metabolite_Reg"/>
</dbReference>
<evidence type="ECO:0000256" key="4">
    <source>
        <dbReference type="SAM" id="MobiDB-lite"/>
    </source>
</evidence>
<keyword evidence="2" id="KW-0479">Metal-binding</keyword>
<organism evidence="7 8">
    <name type="scientific">Hyaloscypha variabilis (strain UAMH 11265 / GT02V1 / F)</name>
    <name type="common">Meliniomyces variabilis</name>
    <dbReference type="NCBI Taxonomy" id="1149755"/>
    <lineage>
        <taxon>Eukaryota</taxon>
        <taxon>Fungi</taxon>
        <taxon>Dikarya</taxon>
        <taxon>Ascomycota</taxon>
        <taxon>Pezizomycotina</taxon>
        <taxon>Leotiomycetes</taxon>
        <taxon>Helotiales</taxon>
        <taxon>Hyaloscyphaceae</taxon>
        <taxon>Hyaloscypha</taxon>
        <taxon>Hyaloscypha variabilis</taxon>
    </lineage>
</organism>
<feature type="region of interest" description="Disordered" evidence="4">
    <location>
        <begin position="583"/>
        <end position="613"/>
    </location>
</feature>
<feature type="compositionally biased region" description="Polar residues" evidence="4">
    <location>
        <begin position="56"/>
        <end position="71"/>
    </location>
</feature>
<dbReference type="SUPFAM" id="SSF57701">
    <property type="entry name" value="Zn2/Cys6 DNA-binding domain"/>
    <property type="match status" value="1"/>
</dbReference>
<proteinExistence type="predicted"/>
<protein>
    <recommendedName>
        <fullName evidence="6">Zn(2)-C6 fungal-type domain-containing protein</fullName>
    </recommendedName>
</protein>
<evidence type="ECO:0000313" key="7">
    <source>
        <dbReference type="EMBL" id="PMD41813.1"/>
    </source>
</evidence>
<evidence type="ECO:0000313" key="8">
    <source>
        <dbReference type="Proteomes" id="UP000235786"/>
    </source>
</evidence>
<dbReference type="PROSITE" id="PS00463">
    <property type="entry name" value="ZN2_CY6_FUNGAL_1"/>
    <property type="match status" value="1"/>
</dbReference>
<evidence type="ECO:0000256" key="1">
    <source>
        <dbReference type="ARBA" id="ARBA00004123"/>
    </source>
</evidence>